<reference evidence="1" key="2">
    <citation type="journal article" date="2015" name="Fish Shellfish Immunol.">
        <title>Early steps in the European eel (Anguilla anguilla)-Vibrio vulnificus interaction in the gills: Role of the RtxA13 toxin.</title>
        <authorList>
            <person name="Callol A."/>
            <person name="Pajuelo D."/>
            <person name="Ebbesson L."/>
            <person name="Teles M."/>
            <person name="MacKenzie S."/>
            <person name="Amaro C."/>
        </authorList>
    </citation>
    <scope>NUCLEOTIDE SEQUENCE</scope>
</reference>
<sequence length="53" mass="6533">MIVKKKRIFGRRAWQDIGEEEFPGRYWEAMWKNILVGDIVWMFGGKRFRDVRE</sequence>
<accession>A0A0E9T7T1</accession>
<proteinExistence type="predicted"/>
<organism evidence="1">
    <name type="scientific">Anguilla anguilla</name>
    <name type="common">European freshwater eel</name>
    <name type="synonym">Muraena anguilla</name>
    <dbReference type="NCBI Taxonomy" id="7936"/>
    <lineage>
        <taxon>Eukaryota</taxon>
        <taxon>Metazoa</taxon>
        <taxon>Chordata</taxon>
        <taxon>Craniata</taxon>
        <taxon>Vertebrata</taxon>
        <taxon>Euteleostomi</taxon>
        <taxon>Actinopterygii</taxon>
        <taxon>Neopterygii</taxon>
        <taxon>Teleostei</taxon>
        <taxon>Anguilliformes</taxon>
        <taxon>Anguillidae</taxon>
        <taxon>Anguilla</taxon>
    </lineage>
</organism>
<reference evidence="1" key="1">
    <citation type="submission" date="2014-11" db="EMBL/GenBank/DDBJ databases">
        <authorList>
            <person name="Amaro Gonzalez C."/>
        </authorList>
    </citation>
    <scope>NUCLEOTIDE SEQUENCE</scope>
</reference>
<protein>
    <submittedName>
        <fullName evidence="1">Uncharacterized protein</fullName>
    </submittedName>
</protein>
<name>A0A0E9T7T1_ANGAN</name>
<dbReference type="EMBL" id="GBXM01059789">
    <property type="protein sequence ID" value="JAH48788.1"/>
    <property type="molecule type" value="Transcribed_RNA"/>
</dbReference>
<dbReference type="AlphaFoldDB" id="A0A0E9T7T1"/>
<evidence type="ECO:0000313" key="1">
    <source>
        <dbReference type="EMBL" id="JAH48788.1"/>
    </source>
</evidence>